<reference evidence="1 2" key="1">
    <citation type="submission" date="2016-05" db="EMBL/GenBank/DDBJ databases">
        <title>First whole genome sequencing of Entamoeba histolytica HM1:IMSS-clone-6.</title>
        <authorList>
            <person name="Mukherjee Avik.K."/>
            <person name="Izumyama S."/>
            <person name="Nakada-Tsukui K."/>
            <person name="Nozaki T."/>
        </authorList>
    </citation>
    <scope>NUCLEOTIDE SEQUENCE [LARGE SCALE GENOMIC DNA]</scope>
    <source>
        <strain evidence="1 2">HM1:IMSS clone 6</strain>
    </source>
</reference>
<accession>A0A5K1UED6</accession>
<dbReference type="VEuPathDB" id="AmoebaDB:EHI_110600"/>
<evidence type="ECO:0000313" key="1">
    <source>
        <dbReference type="EMBL" id="GAT92188.1"/>
    </source>
</evidence>
<dbReference type="EMBL" id="BDEQ01000001">
    <property type="protein sequence ID" value="GAT92188.1"/>
    <property type="molecule type" value="Genomic_DNA"/>
</dbReference>
<name>A0A5K1UED6_ENTHI</name>
<comment type="caution">
    <text evidence="1">The sequence shown here is derived from an EMBL/GenBank/DDBJ whole genome shotgun (WGS) entry which is preliminary data.</text>
</comment>
<dbReference type="VEuPathDB" id="AmoebaDB:EHI5A_052160"/>
<dbReference type="VEuPathDB" id="AmoebaDB:EHI7A_029630"/>
<organism evidence="1 2">
    <name type="scientific">Entamoeba histolytica</name>
    <dbReference type="NCBI Taxonomy" id="5759"/>
    <lineage>
        <taxon>Eukaryota</taxon>
        <taxon>Amoebozoa</taxon>
        <taxon>Evosea</taxon>
        <taxon>Archamoebae</taxon>
        <taxon>Mastigamoebida</taxon>
        <taxon>Entamoebidae</taxon>
        <taxon>Entamoeba</taxon>
    </lineage>
</organism>
<evidence type="ECO:0000313" key="2">
    <source>
        <dbReference type="Proteomes" id="UP000078387"/>
    </source>
</evidence>
<dbReference type="VEuPathDB" id="AmoebaDB:KM1_064420"/>
<dbReference type="Proteomes" id="UP000078387">
    <property type="component" value="Unassembled WGS sequence"/>
</dbReference>
<dbReference type="VEuPathDB" id="AmoebaDB:EHI8A_054740"/>
<gene>
    <name evidence="1" type="ORF">CL6EHI_110600</name>
</gene>
<sequence length="105" mass="12259">MEEMGIDQNVNEILRLFEEELLDSSLKDFRDVIDGDLTIKELEDIVKQGITEEIPTVIDAAKQLTESNFEKGDLLREAHIIGQQYQFLQQELKYYKELLNEPTNK</sequence>
<proteinExistence type="predicted"/>
<dbReference type="OMA" id="EAHIVGQ"/>
<protein>
    <submittedName>
        <fullName evidence="1">Uncharacterized protein</fullName>
    </submittedName>
</protein>
<dbReference type="AlphaFoldDB" id="A0A5K1UED6"/>